<dbReference type="GO" id="GO:0006695">
    <property type="term" value="P:cholesterol biosynthetic process"/>
    <property type="evidence" value="ECO:0007669"/>
    <property type="project" value="UniProtKB-KW"/>
</dbReference>
<keyword evidence="9 22" id="KW-0752">Steroid biosynthesis</keyword>
<dbReference type="Pfam" id="PF01222">
    <property type="entry name" value="ERG4_ERG24"/>
    <property type="match status" value="1"/>
</dbReference>
<dbReference type="Proteomes" id="UP001140453">
    <property type="component" value="Unassembled WGS sequence"/>
</dbReference>
<evidence type="ECO:0000256" key="16">
    <source>
        <dbReference type="ARBA" id="ARBA00023221"/>
    </source>
</evidence>
<evidence type="ECO:0000256" key="20">
    <source>
        <dbReference type="ARBA" id="ARBA00047795"/>
    </source>
</evidence>
<dbReference type="AlphaFoldDB" id="A0A9W9CUT2"/>
<reference evidence="23" key="1">
    <citation type="submission" date="2022-10" db="EMBL/GenBank/DDBJ databases">
        <title>Tapping the CABI collections for fungal endophytes: first genome assemblies for Collariella, Neodidymelliopsis, Ascochyta clinopodiicola, Didymella pomorum, Didymosphaeria variabile, Neocosmospora piperis and Neocucurbitaria cava.</title>
        <authorList>
            <person name="Hill R."/>
        </authorList>
    </citation>
    <scope>NUCLEOTIDE SEQUENCE</scope>
    <source>
        <strain evidence="23">IMI 355082</strain>
    </source>
</reference>
<feature type="transmembrane region" description="Helical" evidence="22">
    <location>
        <begin position="418"/>
        <end position="447"/>
    </location>
</feature>
<keyword evidence="8" id="KW-0521">NADP</keyword>
<evidence type="ECO:0000256" key="19">
    <source>
        <dbReference type="ARBA" id="ARBA00042688"/>
    </source>
</evidence>
<dbReference type="Gene3D" id="1.20.120.1630">
    <property type="match status" value="1"/>
</dbReference>
<dbReference type="PANTHER" id="PTHR21257">
    <property type="entry name" value="DELTA(14)-STEROL REDUCTASE"/>
    <property type="match status" value="1"/>
</dbReference>
<dbReference type="GO" id="GO:0005789">
    <property type="term" value="C:endoplasmic reticulum membrane"/>
    <property type="evidence" value="ECO:0007669"/>
    <property type="project" value="TreeGrafter"/>
</dbReference>
<evidence type="ECO:0000256" key="14">
    <source>
        <dbReference type="ARBA" id="ARBA00023136"/>
    </source>
</evidence>
<feature type="transmembrane region" description="Helical" evidence="22">
    <location>
        <begin position="338"/>
        <end position="357"/>
    </location>
</feature>
<comment type="catalytic activity">
    <reaction evidence="21">
        <text>7-dehydrodesmosterol + NADPH + H(+) = desmosterol + NADP(+)</text>
        <dbReference type="Rhea" id="RHEA:46740"/>
        <dbReference type="ChEBI" id="CHEBI:15378"/>
        <dbReference type="ChEBI" id="CHEBI:17737"/>
        <dbReference type="ChEBI" id="CHEBI:27910"/>
        <dbReference type="ChEBI" id="CHEBI:57783"/>
        <dbReference type="ChEBI" id="CHEBI:58349"/>
    </reaction>
    <physiologicalReaction direction="left-to-right" evidence="21">
        <dbReference type="Rhea" id="RHEA:46741"/>
    </physiologicalReaction>
</comment>
<feature type="transmembrane region" description="Helical" evidence="22">
    <location>
        <begin position="308"/>
        <end position="326"/>
    </location>
</feature>
<dbReference type="GO" id="GO:0047598">
    <property type="term" value="F:7-dehydrocholesterol reductase activity"/>
    <property type="evidence" value="ECO:0007669"/>
    <property type="project" value="UniProtKB-EC"/>
</dbReference>
<evidence type="ECO:0000256" key="15">
    <source>
        <dbReference type="ARBA" id="ARBA00023166"/>
    </source>
</evidence>
<evidence type="ECO:0000256" key="12">
    <source>
        <dbReference type="ARBA" id="ARBA00023011"/>
    </source>
</evidence>
<evidence type="ECO:0000256" key="7">
    <source>
        <dbReference type="ARBA" id="ARBA00022778"/>
    </source>
</evidence>
<evidence type="ECO:0000256" key="4">
    <source>
        <dbReference type="ARBA" id="ARBA00022516"/>
    </source>
</evidence>
<sequence>MRDIDMLTRRAETAALSAATTTIGGERGLIMQSGLLINSKISTQLSWGRATGGRTWFRSLLAASPVLVAPLSSLIAFVTLSQYNGSLSEFLAAGFRDGFLTVLIEGRPRLTLKASAVYASFILLQAVLFHCLPGPTNSGQRTPAGHLLTYRTNGLAAWVVTHVVYLALIWYGVLDPGFIPRNWSGLFAAMNLVGFLVTGFAFAKAYLFPTHAEDRKFSGSAAYDFYMGIELNPRFGETFDFKLFTNGRPGMLSWTLIDLSTIAYQYQEYGRISPSLVLVTILQLIYVLDFFVNESWYLRTIDIAHDHYGFYLAWGCFCFLPTTYTLQAQYLGLYPSDPSTLFLTAVFLTGISGYALFRSVNDQKDRVRRSNGNCLIWGKPAQYIRAPYKTSDGATHESILLCSGWWGWSRHANYVGDLLLSTAMCALCGTTNIVVWFYAVFMGILLVHRCIRDERRGSAKYGVFWDEYCKRVPWSELPQNADAADIIIPLPGGSNPLWQNDWEPNTCEHSELLRTFSWRVRQFYGILEAKDEEHENKVIVTFIARRGSRKLVEMDKRMAVLRSEYAHVKIQVVDLEKPIICRPNTE</sequence>
<feature type="transmembrane region" description="Helical" evidence="22">
    <location>
        <begin position="116"/>
        <end position="134"/>
    </location>
</feature>
<keyword evidence="11 22" id="KW-0560">Oxidoreductase</keyword>
<dbReference type="InterPro" id="IPR001171">
    <property type="entry name" value="ERG24_DHCR-like"/>
</dbReference>
<evidence type="ECO:0000256" key="3">
    <source>
        <dbReference type="ARBA" id="ARBA00005402"/>
    </source>
</evidence>
<dbReference type="PANTHER" id="PTHR21257:SF38">
    <property type="entry name" value="7-DEHYDROCHOLESTEROL REDUCTASE"/>
    <property type="match status" value="1"/>
</dbReference>
<feature type="transmembrane region" description="Helical" evidence="22">
    <location>
        <begin position="155"/>
        <end position="174"/>
    </location>
</feature>
<dbReference type="OrthoDB" id="5326588at2759"/>
<keyword evidence="5" id="KW-0153">Cholesterol metabolism</keyword>
<evidence type="ECO:0000256" key="6">
    <source>
        <dbReference type="ARBA" id="ARBA00022692"/>
    </source>
</evidence>
<keyword evidence="4 22" id="KW-0444">Lipid biosynthesis</keyword>
<evidence type="ECO:0000256" key="10">
    <source>
        <dbReference type="ARBA" id="ARBA00022989"/>
    </source>
</evidence>
<protein>
    <recommendedName>
        <fullName evidence="18">7-dehydrocholesterol reductase</fullName>
        <ecNumber evidence="17">1.3.1.21</ecNumber>
    </recommendedName>
    <alternativeName>
        <fullName evidence="19">Sterol Delta(7)-reductase</fullName>
    </alternativeName>
</protein>
<comment type="catalytic activity">
    <reaction evidence="20">
        <text>cholesterol + NADP(+) = 7-dehydrocholesterol + NADPH + H(+)</text>
        <dbReference type="Rhea" id="RHEA:23984"/>
        <dbReference type="ChEBI" id="CHEBI:15378"/>
        <dbReference type="ChEBI" id="CHEBI:16113"/>
        <dbReference type="ChEBI" id="CHEBI:17759"/>
        <dbReference type="ChEBI" id="CHEBI:57783"/>
        <dbReference type="ChEBI" id="CHEBI:58349"/>
        <dbReference type="EC" id="1.3.1.21"/>
    </reaction>
    <physiologicalReaction direction="right-to-left" evidence="20">
        <dbReference type="Rhea" id="RHEA:23986"/>
    </physiologicalReaction>
</comment>
<name>A0A9W9CUT2_9PEZI</name>
<keyword evidence="12 22" id="KW-0756">Sterol biosynthesis</keyword>
<keyword evidence="15 22" id="KW-1207">Sterol metabolism</keyword>
<evidence type="ECO:0000256" key="9">
    <source>
        <dbReference type="ARBA" id="ARBA00022955"/>
    </source>
</evidence>
<dbReference type="EMBL" id="JAPEVB010000004">
    <property type="protein sequence ID" value="KAJ4389328.1"/>
    <property type="molecule type" value="Genomic_DNA"/>
</dbReference>
<evidence type="ECO:0000256" key="22">
    <source>
        <dbReference type="RuleBase" id="RU369120"/>
    </source>
</evidence>
<keyword evidence="10 22" id="KW-1133">Transmembrane helix</keyword>
<evidence type="ECO:0000256" key="8">
    <source>
        <dbReference type="ARBA" id="ARBA00022857"/>
    </source>
</evidence>
<comment type="pathway">
    <text evidence="2">Steroid biosynthesis; cholesterol biosynthesis.</text>
</comment>
<proteinExistence type="inferred from homology"/>
<evidence type="ECO:0000313" key="24">
    <source>
        <dbReference type="Proteomes" id="UP001140453"/>
    </source>
</evidence>
<feature type="transmembrane region" description="Helical" evidence="22">
    <location>
        <begin position="186"/>
        <end position="207"/>
    </location>
</feature>
<dbReference type="EC" id="1.3.1.21" evidence="17"/>
<dbReference type="FunFam" id="1.20.120.1630:FF:000004">
    <property type="entry name" value="7-dehydrocholesterol reductase"/>
    <property type="match status" value="1"/>
</dbReference>
<keyword evidence="16 22" id="KW-0753">Steroid metabolism</keyword>
<evidence type="ECO:0000256" key="11">
    <source>
        <dbReference type="ARBA" id="ARBA00023002"/>
    </source>
</evidence>
<comment type="similarity">
    <text evidence="3 22">Belongs to the ERG4/ERG24 family.</text>
</comment>
<keyword evidence="24" id="KW-1185">Reference proteome</keyword>
<gene>
    <name evidence="23" type="ORF">N0V93_006794</name>
</gene>
<evidence type="ECO:0000256" key="13">
    <source>
        <dbReference type="ARBA" id="ARBA00023098"/>
    </source>
</evidence>
<evidence type="ECO:0000256" key="21">
    <source>
        <dbReference type="ARBA" id="ARBA00047826"/>
    </source>
</evidence>
<keyword evidence="7" id="KW-0152">Cholesterol biosynthesis</keyword>
<comment type="subcellular location">
    <subcellularLocation>
        <location evidence="1">Membrane</location>
        <topology evidence="1">Multi-pass membrane protein</topology>
    </subcellularLocation>
</comment>
<evidence type="ECO:0000313" key="23">
    <source>
        <dbReference type="EMBL" id="KAJ4389328.1"/>
    </source>
</evidence>
<keyword evidence="13 22" id="KW-0443">Lipid metabolism</keyword>
<evidence type="ECO:0000256" key="18">
    <source>
        <dbReference type="ARBA" id="ARBA00039984"/>
    </source>
</evidence>
<evidence type="ECO:0000256" key="1">
    <source>
        <dbReference type="ARBA" id="ARBA00004141"/>
    </source>
</evidence>
<feature type="transmembrane region" description="Helical" evidence="22">
    <location>
        <begin position="59"/>
        <end position="80"/>
    </location>
</feature>
<dbReference type="GO" id="GO:0016132">
    <property type="term" value="P:brassinosteroid biosynthetic process"/>
    <property type="evidence" value="ECO:0007669"/>
    <property type="project" value="TreeGrafter"/>
</dbReference>
<evidence type="ECO:0000256" key="2">
    <source>
        <dbReference type="ARBA" id="ARBA00004770"/>
    </source>
</evidence>
<organism evidence="23 24">
    <name type="scientific">Gnomoniopsis smithogilvyi</name>
    <dbReference type="NCBI Taxonomy" id="1191159"/>
    <lineage>
        <taxon>Eukaryota</taxon>
        <taxon>Fungi</taxon>
        <taxon>Dikarya</taxon>
        <taxon>Ascomycota</taxon>
        <taxon>Pezizomycotina</taxon>
        <taxon>Sordariomycetes</taxon>
        <taxon>Sordariomycetidae</taxon>
        <taxon>Diaporthales</taxon>
        <taxon>Gnomoniaceae</taxon>
        <taxon>Gnomoniopsis</taxon>
    </lineage>
</organism>
<keyword evidence="6 22" id="KW-0812">Transmembrane</keyword>
<evidence type="ECO:0000256" key="17">
    <source>
        <dbReference type="ARBA" id="ARBA00038851"/>
    </source>
</evidence>
<keyword evidence="14 22" id="KW-0472">Membrane</keyword>
<comment type="caution">
    <text evidence="23">The sequence shown here is derived from an EMBL/GenBank/DDBJ whole genome shotgun (WGS) entry which is preliminary data.</text>
</comment>
<evidence type="ECO:0000256" key="5">
    <source>
        <dbReference type="ARBA" id="ARBA00022548"/>
    </source>
</evidence>
<accession>A0A9W9CUT2</accession>